<dbReference type="FunFam" id="2.60.120.920:FF:000004">
    <property type="entry name" value="Butyrophilin subfamily 1 member A1"/>
    <property type="match status" value="1"/>
</dbReference>
<dbReference type="STRING" id="12930.A0A0Q3Q4J4"/>
<dbReference type="PRINTS" id="PR01407">
    <property type="entry name" value="BUTYPHLNCDUF"/>
</dbReference>
<dbReference type="Pfam" id="PF00622">
    <property type="entry name" value="SPRY"/>
    <property type="match status" value="1"/>
</dbReference>
<name>A0A0Q3Q4J4_AMAAE</name>
<dbReference type="InterPro" id="IPR043136">
    <property type="entry name" value="B30.2/SPRY_sf"/>
</dbReference>
<sequence>MKFEPPAEVSSRLERSLKDLAQRNALTASCFNCKSRDTRSTISRRSGRAFGYHHHRVLITSFLVAPNSSRDGDSKGEVFRFLRCGKVTFQLPADAPPEPEERSCPFSWRNGALKETLRRLQATVTLDPDTAHPDLILSEDGKSVRRGAGRRDVPDNPERFDYWPFVLGSQGFAAGRHCWEVEVGDSGDWALGVARDSIHRKGHLSLCPQGGIWGLEKWGGQVRALTPRKVTLLPLRWVPRRVSVHLDYGGGTVAFFDADEGGLMFIFSRAAFTGERVRPWLWVVGARSQLRLWP</sequence>
<dbReference type="InterPro" id="IPR001870">
    <property type="entry name" value="B30.2/SPRY"/>
</dbReference>
<dbReference type="CDD" id="cd12888">
    <property type="entry name" value="SPRY_PRY_TRIM7_like"/>
    <property type="match status" value="1"/>
</dbReference>
<evidence type="ECO:0000259" key="1">
    <source>
        <dbReference type="PROSITE" id="PS50188"/>
    </source>
</evidence>
<dbReference type="SMART" id="SM00589">
    <property type="entry name" value="PRY"/>
    <property type="match status" value="1"/>
</dbReference>
<proteinExistence type="predicted"/>
<dbReference type="PROSITE" id="PS50188">
    <property type="entry name" value="B302_SPRY"/>
    <property type="match status" value="1"/>
</dbReference>
<dbReference type="InterPro" id="IPR003879">
    <property type="entry name" value="Butyrophylin_SPRY"/>
</dbReference>
<dbReference type="InterPro" id="IPR003877">
    <property type="entry name" value="SPRY_dom"/>
</dbReference>
<dbReference type="AlphaFoldDB" id="A0A0Q3Q4J4"/>
<feature type="domain" description="B30.2/SPRY" evidence="1">
    <location>
        <begin position="104"/>
        <end position="294"/>
    </location>
</feature>
<dbReference type="PANTHER" id="PTHR24103">
    <property type="entry name" value="E3 UBIQUITIN-PROTEIN LIGASE TRIM"/>
    <property type="match status" value="1"/>
</dbReference>
<dbReference type="InterPro" id="IPR006574">
    <property type="entry name" value="PRY"/>
</dbReference>
<organism evidence="2 3">
    <name type="scientific">Amazona aestiva</name>
    <name type="common">Blue-fronted Amazon parrot</name>
    <dbReference type="NCBI Taxonomy" id="12930"/>
    <lineage>
        <taxon>Eukaryota</taxon>
        <taxon>Metazoa</taxon>
        <taxon>Chordata</taxon>
        <taxon>Craniata</taxon>
        <taxon>Vertebrata</taxon>
        <taxon>Euteleostomi</taxon>
        <taxon>Archelosauria</taxon>
        <taxon>Archosauria</taxon>
        <taxon>Dinosauria</taxon>
        <taxon>Saurischia</taxon>
        <taxon>Theropoda</taxon>
        <taxon>Coelurosauria</taxon>
        <taxon>Aves</taxon>
        <taxon>Neognathae</taxon>
        <taxon>Neoaves</taxon>
        <taxon>Telluraves</taxon>
        <taxon>Australaves</taxon>
        <taxon>Psittaciformes</taxon>
        <taxon>Psittacidae</taxon>
        <taxon>Amazona</taxon>
    </lineage>
</organism>
<evidence type="ECO:0000313" key="2">
    <source>
        <dbReference type="EMBL" id="KQL12384.1"/>
    </source>
</evidence>
<dbReference type="SUPFAM" id="SSF49899">
    <property type="entry name" value="Concanavalin A-like lectins/glucanases"/>
    <property type="match status" value="1"/>
</dbReference>
<comment type="caution">
    <text evidence="2">The sequence shown here is derived from an EMBL/GenBank/DDBJ whole genome shotgun (WGS) entry which is preliminary data.</text>
</comment>
<keyword evidence="3" id="KW-1185">Reference proteome</keyword>
<dbReference type="InterPro" id="IPR013320">
    <property type="entry name" value="ConA-like_dom_sf"/>
</dbReference>
<dbReference type="SMART" id="SM00449">
    <property type="entry name" value="SPRY"/>
    <property type="match status" value="1"/>
</dbReference>
<dbReference type="EMBL" id="LMAW01000567">
    <property type="protein sequence ID" value="KQL12384.1"/>
    <property type="molecule type" value="Genomic_DNA"/>
</dbReference>
<dbReference type="Pfam" id="PF13765">
    <property type="entry name" value="PRY"/>
    <property type="match status" value="1"/>
</dbReference>
<accession>A0A0Q3Q4J4</accession>
<dbReference type="Gene3D" id="2.60.120.920">
    <property type="match status" value="1"/>
</dbReference>
<dbReference type="OrthoDB" id="9049620at2759"/>
<reference evidence="2 3" key="1">
    <citation type="submission" date="2015-10" db="EMBL/GenBank/DDBJ databases">
        <authorList>
            <person name="Gilbert D.G."/>
        </authorList>
    </citation>
    <scope>NUCLEOTIDE SEQUENCE [LARGE SCALE GENOMIC DNA]</scope>
    <source>
        <strain evidence="2">FVVF132</strain>
    </source>
</reference>
<evidence type="ECO:0000313" key="3">
    <source>
        <dbReference type="Proteomes" id="UP000051836"/>
    </source>
</evidence>
<protein>
    <submittedName>
        <fullName evidence="2">E3 ubiquitin-protein ligase TRIM39-like protein</fullName>
    </submittedName>
</protein>
<dbReference type="Proteomes" id="UP000051836">
    <property type="component" value="Unassembled WGS sequence"/>
</dbReference>
<dbReference type="InterPro" id="IPR050143">
    <property type="entry name" value="TRIM/RBCC"/>
</dbReference>
<gene>
    <name evidence="2" type="ORF">AAES_30728</name>
</gene>